<comment type="subcellular location">
    <subcellularLocation>
        <location evidence="2">Secreted</location>
    </subcellularLocation>
</comment>
<evidence type="ECO:0000256" key="1">
    <source>
        <dbReference type="ARBA" id="ARBA00023239"/>
    </source>
</evidence>
<evidence type="ECO:0000256" key="3">
    <source>
        <dbReference type="SAM" id="MobiDB-lite"/>
    </source>
</evidence>
<organism evidence="5 6">
    <name type="scientific">Streptomyces rapamycinicus</name>
    <dbReference type="NCBI Taxonomy" id="1226757"/>
    <lineage>
        <taxon>Bacteria</taxon>
        <taxon>Bacillati</taxon>
        <taxon>Actinomycetota</taxon>
        <taxon>Actinomycetes</taxon>
        <taxon>Kitasatosporales</taxon>
        <taxon>Streptomycetaceae</taxon>
        <taxon>Streptomyces</taxon>
        <taxon>Streptomyces violaceusniger group</taxon>
    </lineage>
</organism>
<protein>
    <submittedName>
        <fullName evidence="5">Pectate lyase</fullName>
    </submittedName>
</protein>
<sequence length="308" mass="33024">MPGSPGPERASHRRNRRWPYAVLAGAVVLGGSLLGPQALSEDATAAPAVKAWPDKADGFASLGGGTTGGAAGKTVTVTSFAELEKYATAQDPYVIKVGGTLKYPTMGNEVRVASNKTVIGAGTKGEIVGGGFFLKKGVSNVIIRNLTIRDTRMPDDDPDDDSYDYDAIQIDTADHIWIDHNRLERMNDGLIDSRKDTTNLTVSWNIINENHKTFGIGWTDNVTSQVTIHHNWCGTQSRNPSIDNVANAHLYNNYLQNTGSGNWSRGKSNTVIENRGLYPASWTPTPVRGKADGGGDGDAIGGDWNPDT</sequence>
<name>A0ABR6LCP6_9ACTN</name>
<dbReference type="Gene3D" id="2.160.20.10">
    <property type="entry name" value="Single-stranded right-handed beta-helix, Pectin lyase-like"/>
    <property type="match status" value="1"/>
</dbReference>
<evidence type="ECO:0000313" key="6">
    <source>
        <dbReference type="Proteomes" id="UP000530530"/>
    </source>
</evidence>
<feature type="domain" description="Pectate lyase" evidence="4">
    <location>
        <begin position="70"/>
        <end position="284"/>
    </location>
</feature>
<dbReference type="Pfam" id="PF00544">
    <property type="entry name" value="Pectate_lyase_4"/>
    <property type="match status" value="1"/>
</dbReference>
<keyword evidence="2" id="KW-0964">Secreted</keyword>
<dbReference type="Proteomes" id="UP000530530">
    <property type="component" value="Unassembled WGS sequence"/>
</dbReference>
<keyword evidence="1 2" id="KW-0456">Lyase</keyword>
<dbReference type="InterPro" id="IPR011050">
    <property type="entry name" value="Pectin_lyase_fold/virulence"/>
</dbReference>
<dbReference type="InterPro" id="IPR012334">
    <property type="entry name" value="Pectin_lyas_fold"/>
</dbReference>
<dbReference type="GO" id="GO:0016829">
    <property type="term" value="F:lyase activity"/>
    <property type="evidence" value="ECO:0007669"/>
    <property type="project" value="UniProtKB-KW"/>
</dbReference>
<dbReference type="EMBL" id="JACHNG010000001">
    <property type="protein sequence ID" value="MBB4779552.1"/>
    <property type="molecule type" value="Genomic_DNA"/>
</dbReference>
<dbReference type="InterPro" id="IPR045032">
    <property type="entry name" value="PEL"/>
</dbReference>
<dbReference type="RefSeq" id="WP_121825897.1">
    <property type="nucleotide sequence ID" value="NZ_CP157809.1"/>
</dbReference>
<proteinExistence type="inferred from homology"/>
<comment type="similarity">
    <text evidence="2">Belongs to the polysaccharide lyase 1 family.</text>
</comment>
<dbReference type="SUPFAM" id="SSF51126">
    <property type="entry name" value="Pectin lyase-like"/>
    <property type="match status" value="1"/>
</dbReference>
<evidence type="ECO:0000256" key="2">
    <source>
        <dbReference type="RuleBase" id="RU361173"/>
    </source>
</evidence>
<keyword evidence="2" id="KW-0624">Polysaccharide degradation</keyword>
<dbReference type="PANTHER" id="PTHR31683">
    <property type="entry name" value="PECTATE LYASE 18-RELATED"/>
    <property type="match status" value="1"/>
</dbReference>
<evidence type="ECO:0000313" key="5">
    <source>
        <dbReference type="EMBL" id="MBB4779552.1"/>
    </source>
</evidence>
<feature type="region of interest" description="Disordered" evidence="3">
    <location>
        <begin position="283"/>
        <end position="308"/>
    </location>
</feature>
<evidence type="ECO:0000259" key="4">
    <source>
        <dbReference type="SMART" id="SM00656"/>
    </source>
</evidence>
<reference evidence="5 6" key="1">
    <citation type="submission" date="2020-08" db="EMBL/GenBank/DDBJ databases">
        <title>Sequencing the genomes of 1000 actinobacteria strains.</title>
        <authorList>
            <person name="Klenk H.-P."/>
        </authorList>
    </citation>
    <scope>NUCLEOTIDE SEQUENCE [LARGE SCALE GENOMIC DNA]</scope>
    <source>
        <strain evidence="5 6">DSM 41530</strain>
    </source>
</reference>
<dbReference type="PANTHER" id="PTHR31683:SF18">
    <property type="entry name" value="PECTATE LYASE 21-RELATED"/>
    <property type="match status" value="1"/>
</dbReference>
<keyword evidence="6" id="KW-1185">Reference proteome</keyword>
<accession>A0ABR6LCP6</accession>
<dbReference type="InterPro" id="IPR002022">
    <property type="entry name" value="Pec_lyase"/>
</dbReference>
<keyword evidence="2" id="KW-0119">Carbohydrate metabolism</keyword>
<dbReference type="SMART" id="SM00656">
    <property type="entry name" value="Amb_all"/>
    <property type="match status" value="1"/>
</dbReference>
<gene>
    <name evidence="5" type="ORF">BJY27_000513</name>
</gene>
<comment type="caution">
    <text evidence="5">The sequence shown here is derived from an EMBL/GenBank/DDBJ whole genome shotgun (WGS) entry which is preliminary data.</text>
</comment>